<protein>
    <submittedName>
        <fullName evidence="1">Uncharacterized protein</fullName>
    </submittedName>
</protein>
<name>A0A1F5E7J8_9BACT</name>
<accession>A0A1F5E7J8</accession>
<comment type="caution">
    <text evidence="1">The sequence shown here is derived from an EMBL/GenBank/DDBJ whole genome shotgun (WGS) entry which is preliminary data.</text>
</comment>
<dbReference type="Proteomes" id="UP000177006">
    <property type="component" value="Unassembled WGS sequence"/>
</dbReference>
<dbReference type="STRING" id="1797457.A2160_02750"/>
<dbReference type="EMBL" id="MEZK01000010">
    <property type="protein sequence ID" value="OGD63377.1"/>
    <property type="molecule type" value="Genomic_DNA"/>
</dbReference>
<dbReference type="AlphaFoldDB" id="A0A1F5E7J8"/>
<organism evidence="1 2">
    <name type="scientific">Candidatus Beckwithbacteria bacterium RBG_13_42_9</name>
    <dbReference type="NCBI Taxonomy" id="1797457"/>
    <lineage>
        <taxon>Bacteria</taxon>
        <taxon>Candidatus Beckwithiibacteriota</taxon>
    </lineage>
</organism>
<reference evidence="1 2" key="1">
    <citation type="journal article" date="2016" name="Nat. Commun.">
        <title>Thousands of microbial genomes shed light on interconnected biogeochemical processes in an aquifer system.</title>
        <authorList>
            <person name="Anantharaman K."/>
            <person name="Brown C.T."/>
            <person name="Hug L.A."/>
            <person name="Sharon I."/>
            <person name="Castelle C.J."/>
            <person name="Probst A.J."/>
            <person name="Thomas B.C."/>
            <person name="Singh A."/>
            <person name="Wilkins M.J."/>
            <person name="Karaoz U."/>
            <person name="Brodie E.L."/>
            <person name="Williams K.H."/>
            <person name="Hubbard S.S."/>
            <person name="Banfield J.F."/>
        </authorList>
    </citation>
    <scope>NUCLEOTIDE SEQUENCE [LARGE SCALE GENOMIC DNA]</scope>
</reference>
<sequence>MTWDPLSLINLLAINRLKTISLTTKTLAFPYIPFLREKDISWWPFSRLEEHICLIAEKQ</sequence>
<evidence type="ECO:0000313" key="1">
    <source>
        <dbReference type="EMBL" id="OGD63377.1"/>
    </source>
</evidence>
<gene>
    <name evidence="1" type="ORF">A2160_02750</name>
</gene>
<evidence type="ECO:0000313" key="2">
    <source>
        <dbReference type="Proteomes" id="UP000177006"/>
    </source>
</evidence>
<proteinExistence type="predicted"/>